<dbReference type="GO" id="GO:0046872">
    <property type="term" value="F:metal ion binding"/>
    <property type="evidence" value="ECO:0007669"/>
    <property type="project" value="UniProtKB-KW"/>
</dbReference>
<comment type="cofactor">
    <cofactor evidence="1">
        <name>a divalent metal cation</name>
        <dbReference type="ChEBI" id="CHEBI:60240"/>
    </cofactor>
</comment>
<evidence type="ECO:0000313" key="6">
    <source>
        <dbReference type="EMBL" id="PTX56746.1"/>
    </source>
</evidence>
<evidence type="ECO:0000313" key="7">
    <source>
        <dbReference type="Proteomes" id="UP000243978"/>
    </source>
</evidence>
<evidence type="ECO:0000256" key="4">
    <source>
        <dbReference type="ARBA" id="ARBA00030169"/>
    </source>
</evidence>
<dbReference type="EMBL" id="QBKS01000001">
    <property type="protein sequence ID" value="PTX56746.1"/>
    <property type="molecule type" value="Genomic_DNA"/>
</dbReference>
<keyword evidence="7" id="KW-1185">Reference proteome</keyword>
<dbReference type="PANTHER" id="PTHR33254">
    <property type="entry name" value="4-HYDROXY-4-METHYL-2-OXOGLUTARATE ALDOLASE 3-RELATED"/>
    <property type="match status" value="1"/>
</dbReference>
<keyword evidence="5" id="KW-0460">Magnesium</keyword>
<dbReference type="InterPro" id="IPR036704">
    <property type="entry name" value="RraA/RraA-like_sf"/>
</dbReference>
<name>A0A2T6BL14_9RHOB</name>
<dbReference type="SUPFAM" id="SSF89562">
    <property type="entry name" value="RraA-like"/>
    <property type="match status" value="1"/>
</dbReference>
<evidence type="ECO:0000256" key="5">
    <source>
        <dbReference type="PIRSR" id="PIRSR605493-1"/>
    </source>
</evidence>
<dbReference type="AlphaFoldDB" id="A0A2T6BL14"/>
<keyword evidence="5" id="KW-0479">Metal-binding</keyword>
<feature type="binding site" evidence="5">
    <location>
        <position position="125"/>
    </location>
    <ligand>
        <name>Mg(2+)</name>
        <dbReference type="ChEBI" id="CHEBI:18420"/>
    </ligand>
</feature>
<evidence type="ECO:0000256" key="2">
    <source>
        <dbReference type="ARBA" id="ARBA00016549"/>
    </source>
</evidence>
<dbReference type="Pfam" id="PF03737">
    <property type="entry name" value="RraA-like"/>
    <property type="match status" value="1"/>
</dbReference>
<evidence type="ECO:0000256" key="3">
    <source>
        <dbReference type="ARBA" id="ARBA00029596"/>
    </source>
</evidence>
<dbReference type="OrthoDB" id="9812532at2"/>
<comment type="caution">
    <text evidence="6">The sequence shown here is derived from an EMBL/GenBank/DDBJ whole genome shotgun (WGS) entry which is preliminary data.</text>
</comment>
<evidence type="ECO:0000256" key="1">
    <source>
        <dbReference type="ARBA" id="ARBA00001968"/>
    </source>
</evidence>
<sequence>MIEEPKSLRIGPDVGRRPSPAQVAAFQGVPTGFVVDAMSGAGAMAHQIAPLTSEMPAVAGPALTADNRPSDLLATLGALRSIQEGDVLIASAQGWQGCAAAGDRVCGMARNSGAAALVTDGPVRDLAGIVEVGLPVWCTGLNPGSPFATGPGQIGVRVVVGGQPVETGDMVVADSDGVVVVPFAQLDAVIARLPEIARMEGELDTEVRDGLRLPDPIAEILDGERTEVL</sequence>
<dbReference type="CDD" id="cd16841">
    <property type="entry name" value="RraA_family"/>
    <property type="match status" value="1"/>
</dbReference>
<organism evidence="6 7">
    <name type="scientific">Litoreibacter ponti</name>
    <dbReference type="NCBI Taxonomy" id="1510457"/>
    <lineage>
        <taxon>Bacteria</taxon>
        <taxon>Pseudomonadati</taxon>
        <taxon>Pseudomonadota</taxon>
        <taxon>Alphaproteobacteria</taxon>
        <taxon>Rhodobacterales</taxon>
        <taxon>Roseobacteraceae</taxon>
        <taxon>Litoreibacter</taxon>
    </lineage>
</organism>
<proteinExistence type="predicted"/>
<accession>A0A2T6BL14</accession>
<dbReference type="PANTHER" id="PTHR33254:SF4">
    <property type="entry name" value="4-HYDROXY-4-METHYL-2-OXOGLUTARATE ALDOLASE 3-RELATED"/>
    <property type="match status" value="1"/>
</dbReference>
<dbReference type="Gene3D" id="3.50.30.40">
    <property type="entry name" value="Ribonuclease E inhibitor RraA/RraA-like"/>
    <property type="match status" value="1"/>
</dbReference>
<comment type="cofactor">
    <cofactor evidence="5">
        <name>Mg(2+)</name>
        <dbReference type="ChEBI" id="CHEBI:18420"/>
    </cofactor>
</comment>
<feature type="binding site" evidence="5">
    <location>
        <position position="124"/>
    </location>
    <ligand>
        <name>Mg(2+)</name>
        <dbReference type="ChEBI" id="CHEBI:18420"/>
    </ligand>
</feature>
<dbReference type="RefSeq" id="WP_107844911.1">
    <property type="nucleotide sequence ID" value="NZ_QBKS01000001.1"/>
</dbReference>
<gene>
    <name evidence="6" type="ORF">C8N43_1408</name>
</gene>
<reference evidence="6 7" key="1">
    <citation type="submission" date="2018-04" db="EMBL/GenBank/DDBJ databases">
        <title>Genomic Encyclopedia of Archaeal and Bacterial Type Strains, Phase II (KMG-II): from individual species to whole genera.</title>
        <authorList>
            <person name="Goeker M."/>
        </authorList>
    </citation>
    <scope>NUCLEOTIDE SEQUENCE [LARGE SCALE GENOMIC DNA]</scope>
    <source>
        <strain evidence="6 7">DSM 100977</strain>
    </source>
</reference>
<dbReference type="InterPro" id="IPR005493">
    <property type="entry name" value="RraA/RraA-like"/>
</dbReference>
<protein>
    <recommendedName>
        <fullName evidence="2">Putative 4-hydroxy-4-methyl-2-oxoglutarate aldolase</fullName>
    </recommendedName>
    <alternativeName>
        <fullName evidence="3">Regulator of ribonuclease activity homolog</fullName>
    </alternativeName>
    <alternativeName>
        <fullName evidence="4">RraA-like protein</fullName>
    </alternativeName>
</protein>
<dbReference type="Proteomes" id="UP000243978">
    <property type="component" value="Unassembled WGS sequence"/>
</dbReference>
<feature type="binding site" evidence="5">
    <location>
        <begin position="102"/>
        <end position="105"/>
    </location>
    <ligand>
        <name>substrate</name>
    </ligand>
</feature>